<gene>
    <name evidence="4" type="ORF">MYAER_0212</name>
</gene>
<dbReference type="HOGENOM" id="CLU_836287_0_0_3"/>
<keyword evidence="4" id="KW-0378">Hydrolase</keyword>
<evidence type="ECO:0000256" key="2">
    <source>
        <dbReference type="ARBA" id="ARBA00000751"/>
    </source>
</evidence>
<dbReference type="AlphaFoldDB" id="A0A0F6U119"/>
<name>A0A0F6U119_MICAE</name>
<dbReference type="NCBIfam" id="TIGR02464">
    <property type="entry name" value="ribofla_fusion"/>
    <property type="match status" value="1"/>
</dbReference>
<feature type="domain" description="NADAR" evidence="3">
    <location>
        <begin position="187"/>
        <end position="325"/>
    </location>
</feature>
<comment type="catalytic activity">
    <reaction evidence="2">
        <text>2,5-diamino-6-hydroxy-4-(5-phosphoribosylamino)-pyrimidine + H2O = 2,5,6-triamino-4-hydroxypyrimidine + D-ribose 5-phosphate</text>
        <dbReference type="Rhea" id="RHEA:23436"/>
        <dbReference type="ChEBI" id="CHEBI:15377"/>
        <dbReference type="ChEBI" id="CHEBI:58614"/>
        <dbReference type="ChEBI" id="CHEBI:78346"/>
        <dbReference type="ChEBI" id="CHEBI:137796"/>
    </reaction>
</comment>
<evidence type="ECO:0000313" key="4">
    <source>
        <dbReference type="EMBL" id="AKE62576.1"/>
    </source>
</evidence>
<evidence type="ECO:0000313" key="5">
    <source>
        <dbReference type="Proteomes" id="UP000034103"/>
    </source>
</evidence>
<dbReference type="GO" id="GO:0003935">
    <property type="term" value="F:GTP cyclohydrolase II activity"/>
    <property type="evidence" value="ECO:0007669"/>
    <property type="project" value="UniProtKB-EC"/>
</dbReference>
<comment type="catalytic activity">
    <reaction evidence="1">
        <text>5-amino-6-(5-phospho-D-ribosylamino)uracil + H2O = 5,6-diaminouracil + D-ribose 5-phosphate</text>
        <dbReference type="Rhea" id="RHEA:55020"/>
        <dbReference type="ChEBI" id="CHEBI:15377"/>
        <dbReference type="ChEBI" id="CHEBI:46252"/>
        <dbReference type="ChEBI" id="CHEBI:58453"/>
        <dbReference type="ChEBI" id="CHEBI:78346"/>
    </reaction>
</comment>
<organism evidence="4 5">
    <name type="scientific">Microcystis aeruginosa NIES-2549</name>
    <dbReference type="NCBI Taxonomy" id="1641812"/>
    <lineage>
        <taxon>Bacteria</taxon>
        <taxon>Bacillati</taxon>
        <taxon>Cyanobacteriota</taxon>
        <taxon>Cyanophyceae</taxon>
        <taxon>Oscillatoriophycideae</taxon>
        <taxon>Chroococcales</taxon>
        <taxon>Microcystaceae</taxon>
        <taxon>Microcystis</taxon>
    </lineage>
</organism>
<protein>
    <submittedName>
        <fullName evidence="4">GTP cyclohydrolase II</fullName>
        <ecNumber evidence="4">3.5.4.25</ecNumber>
    </submittedName>
</protein>
<accession>A0A0F6U119</accession>
<proteinExistence type="predicted"/>
<evidence type="ECO:0000259" key="3">
    <source>
        <dbReference type="Pfam" id="PF08719"/>
    </source>
</evidence>
<dbReference type="InterPro" id="IPR012816">
    <property type="entry name" value="NADAR"/>
</dbReference>
<dbReference type="Proteomes" id="UP000034103">
    <property type="component" value="Chromosome"/>
</dbReference>
<dbReference type="SUPFAM" id="SSF143990">
    <property type="entry name" value="YbiA-like"/>
    <property type="match status" value="1"/>
</dbReference>
<dbReference type="EC" id="3.5.4.25" evidence="4"/>
<dbReference type="PATRIC" id="fig|1641812.3.peg.221"/>
<dbReference type="Pfam" id="PF08719">
    <property type="entry name" value="NADAR"/>
    <property type="match status" value="1"/>
</dbReference>
<dbReference type="EMBL" id="CP011304">
    <property type="protein sequence ID" value="AKE62576.1"/>
    <property type="molecule type" value="Genomic_DNA"/>
</dbReference>
<dbReference type="CDD" id="cd15457">
    <property type="entry name" value="NADAR"/>
    <property type="match status" value="1"/>
</dbReference>
<sequence>MGSLFNFYLPYKDESGNNLSAFDQALAIIAEAQKLISIGSPGVAITYSANYAQTVTIHQTYESGHWNTNTSGANQAAVMQAMESLMGGKYSTLQRRLQIAPITTMTYSDYGGRTHQQVVESDLEYIKFLLDQGWDVLGWQNQSSIPGYAIGGGIATLPREINTLIQTTLAKYAIDYTSDALSEPIKFYHLNKPYGFFSNFAPYPIHLKDRIWPTSEHYFQAQKFVNTPHEEEIRQAKTAREAAEMGRDRRRPLRRDWEIIKDDVMREALYAKFTQHPDLTEKILSTGDLTLIEHTKNDRYWGDGGDGTGLNMLGQLLMETRERIRYNFSSGQ</sequence>
<evidence type="ECO:0000256" key="1">
    <source>
        <dbReference type="ARBA" id="ARBA00000022"/>
    </source>
</evidence>
<dbReference type="Gene3D" id="1.10.357.40">
    <property type="entry name" value="YbiA-like"/>
    <property type="match status" value="1"/>
</dbReference>
<reference evidence="4 5" key="1">
    <citation type="journal article" date="2015" name="Genome Announc.">
        <title>Complete Genome Sequence of Microcystis aeruginosa NIES-2549, a Bloom-Forming Cyanobacterium from Lake Kasumigaura, Japan.</title>
        <authorList>
            <person name="Yamaguchi H."/>
            <person name="Suzuki S."/>
            <person name="Tanabe Y."/>
            <person name="Osana Y."/>
            <person name="Shimura Y."/>
            <person name="Ishida K."/>
            <person name="Kawachi M."/>
        </authorList>
    </citation>
    <scope>NUCLEOTIDE SEQUENCE [LARGE SCALE GENOMIC DNA]</scope>
    <source>
        <strain evidence="4 5">NIES-2549</strain>
    </source>
</reference>
<dbReference type="InterPro" id="IPR037238">
    <property type="entry name" value="YbiA-like_sf"/>
</dbReference>
<dbReference type="RefSeq" id="WP_235614789.1">
    <property type="nucleotide sequence ID" value="NZ_CP011304.1"/>
</dbReference>